<accession>A0ABX6RZU4</accession>
<evidence type="ECO:0008006" key="3">
    <source>
        <dbReference type="Google" id="ProtNLM"/>
    </source>
</evidence>
<protein>
    <recommendedName>
        <fullName evidence="3">YozE SAM-like domain-containing protein</fullName>
    </recommendedName>
</protein>
<evidence type="ECO:0000313" key="2">
    <source>
        <dbReference type="Proteomes" id="UP000515490"/>
    </source>
</evidence>
<organism evidence="1 2">
    <name type="scientific">Metabacillus elymi</name>
    <dbReference type="NCBI Taxonomy" id="2745198"/>
    <lineage>
        <taxon>Bacteria</taxon>
        <taxon>Bacillati</taxon>
        <taxon>Bacillota</taxon>
        <taxon>Bacilli</taxon>
        <taxon>Bacillales</taxon>
        <taxon>Bacillaceae</taxon>
        <taxon>Metabacillus</taxon>
    </lineage>
</organism>
<evidence type="ECO:0000313" key="1">
    <source>
        <dbReference type="EMBL" id="QNF27229.1"/>
    </source>
</evidence>
<keyword evidence="2" id="KW-1185">Reference proteome</keyword>
<reference evidence="1 2" key="1">
    <citation type="submission" date="2020-06" db="EMBL/GenBank/DDBJ databases">
        <title>Metabacillus dokdonensis sp. nov., isolated from the rhizosphere of Elymus tsukushiensis, a plant native to the Dokdo Islands, Republic of Korea.</title>
        <authorList>
            <person name="Lee S.Y."/>
            <person name="Hwang Y.J."/>
            <person name="Son J.S."/>
            <person name="Ghim S.Y."/>
        </authorList>
    </citation>
    <scope>NUCLEOTIDE SEQUENCE [LARGE SCALE GENOMIC DNA]</scope>
    <source>
        <strain evidence="1 2">KUDC1714</strain>
    </source>
</reference>
<dbReference type="Proteomes" id="UP000515490">
    <property type="component" value="Chromosome"/>
</dbReference>
<dbReference type="EMBL" id="CP055263">
    <property type="protein sequence ID" value="QNF27229.1"/>
    <property type="molecule type" value="Genomic_DNA"/>
</dbReference>
<gene>
    <name evidence="1" type="ORF">HUW50_06695</name>
</gene>
<name>A0ABX6RZU4_9BACI</name>
<proteinExistence type="predicted"/>
<dbReference type="RefSeq" id="WP_157094323.1">
    <property type="nucleotide sequence ID" value="NZ_CP055263.1"/>
</dbReference>
<sequence>MEIEQNEKVWDELFEISSGQVPNGFQRLEEMFEKGLIDYADYEDAKTTLSNLFL</sequence>